<feature type="region of interest" description="Disordered" evidence="1">
    <location>
        <begin position="1"/>
        <end position="101"/>
    </location>
</feature>
<evidence type="ECO:0000313" key="3">
    <source>
        <dbReference type="Proteomes" id="UP000673691"/>
    </source>
</evidence>
<comment type="caution">
    <text evidence="2">The sequence shown here is derived from an EMBL/GenBank/DDBJ whole genome shotgun (WGS) entry which is preliminary data.</text>
</comment>
<dbReference type="AlphaFoldDB" id="A0A8H8DK05"/>
<protein>
    <submittedName>
        <fullName evidence="2">Uncharacterized protein</fullName>
    </submittedName>
</protein>
<accession>A0A8H8DK05</accession>
<gene>
    <name evidence="2" type="ORF">BJ554DRAFT_6732</name>
</gene>
<feature type="non-terminal residue" evidence="2">
    <location>
        <position position="1"/>
    </location>
</feature>
<organism evidence="2 3">
    <name type="scientific">Olpidium bornovanus</name>
    <dbReference type="NCBI Taxonomy" id="278681"/>
    <lineage>
        <taxon>Eukaryota</taxon>
        <taxon>Fungi</taxon>
        <taxon>Fungi incertae sedis</taxon>
        <taxon>Olpidiomycota</taxon>
        <taxon>Olpidiomycotina</taxon>
        <taxon>Olpidiomycetes</taxon>
        <taxon>Olpidiales</taxon>
        <taxon>Olpidiaceae</taxon>
        <taxon>Olpidium</taxon>
    </lineage>
</organism>
<reference evidence="2 3" key="1">
    <citation type="journal article" name="Sci. Rep.">
        <title>Genome-scale phylogenetic analyses confirm Olpidium as the closest living zoosporic fungus to the non-flagellated, terrestrial fungi.</title>
        <authorList>
            <person name="Chang Y."/>
            <person name="Rochon D."/>
            <person name="Sekimoto S."/>
            <person name="Wang Y."/>
            <person name="Chovatia M."/>
            <person name="Sandor L."/>
            <person name="Salamov A."/>
            <person name="Grigoriev I.V."/>
            <person name="Stajich J.E."/>
            <person name="Spatafora J.W."/>
        </authorList>
    </citation>
    <scope>NUCLEOTIDE SEQUENCE [LARGE SCALE GENOMIC DNA]</scope>
    <source>
        <strain evidence="2">S191</strain>
    </source>
</reference>
<name>A0A8H8DK05_9FUNG</name>
<proteinExistence type="predicted"/>
<sequence>KENNNNSATLPTHLANPEISSIPRLTSSKTPANRTNPHTGSGDGDGDCDGASLPLPFPATVPGSFEGGTARTSRPSRSHRNESGKTPAAATLSWMTVRAAR</sequence>
<evidence type="ECO:0000313" key="2">
    <source>
        <dbReference type="EMBL" id="KAG5461120.1"/>
    </source>
</evidence>
<evidence type="ECO:0000256" key="1">
    <source>
        <dbReference type="SAM" id="MobiDB-lite"/>
    </source>
</evidence>
<dbReference type="Proteomes" id="UP000673691">
    <property type="component" value="Unassembled WGS sequence"/>
</dbReference>
<keyword evidence="3" id="KW-1185">Reference proteome</keyword>
<dbReference type="EMBL" id="JAEFCI010004168">
    <property type="protein sequence ID" value="KAG5461120.1"/>
    <property type="molecule type" value="Genomic_DNA"/>
</dbReference>
<feature type="compositionally biased region" description="Polar residues" evidence="1">
    <location>
        <begin position="23"/>
        <end position="39"/>
    </location>
</feature>
<feature type="compositionally biased region" description="Polar residues" evidence="1">
    <location>
        <begin position="1"/>
        <end position="10"/>
    </location>
</feature>